<feature type="binding site" evidence="16">
    <location>
        <position position="241"/>
    </location>
    <ligand>
        <name>ATP</name>
        <dbReference type="ChEBI" id="CHEBI:30616"/>
        <label>1</label>
    </ligand>
</feature>
<protein>
    <recommendedName>
        <fullName evidence="16">Carbamoyl phosphate synthase large chain</fullName>
        <ecNumber evidence="16">6.3.4.16</ecNumber>
        <ecNumber evidence="16">6.3.5.5</ecNumber>
    </recommendedName>
    <alternativeName>
        <fullName evidence="16">Carbamoyl phosphate synthetase ammonia chain</fullName>
    </alternativeName>
</protein>
<feature type="binding site" evidence="16">
    <location>
        <position position="775"/>
    </location>
    <ligand>
        <name>ATP</name>
        <dbReference type="ChEBI" id="CHEBI:30616"/>
        <label>2</label>
    </ligand>
</feature>
<evidence type="ECO:0000313" key="20">
    <source>
        <dbReference type="Proteomes" id="UP000318509"/>
    </source>
</evidence>
<proteinExistence type="inferred from homology"/>
<dbReference type="PROSITE" id="PS51855">
    <property type="entry name" value="MGS"/>
    <property type="match status" value="1"/>
</dbReference>
<dbReference type="UniPathway" id="UPA00068">
    <property type="reaction ID" value="UER00171"/>
</dbReference>
<dbReference type="SUPFAM" id="SSF52335">
    <property type="entry name" value="Methylglyoxal synthase-like"/>
    <property type="match status" value="1"/>
</dbReference>
<feature type="binding site" evidence="16">
    <location>
        <position position="817"/>
    </location>
    <ligand>
        <name>Mn(2+)</name>
        <dbReference type="ChEBI" id="CHEBI:29035"/>
        <label>3</label>
    </ligand>
</feature>
<dbReference type="PANTHER" id="PTHR11405:SF53">
    <property type="entry name" value="CARBAMOYL-PHOSPHATE SYNTHASE [AMMONIA], MITOCHONDRIAL"/>
    <property type="match status" value="1"/>
</dbReference>
<dbReference type="FunFam" id="3.30.470.20:FF:000026">
    <property type="entry name" value="Carbamoyl-phosphate synthase large chain"/>
    <property type="match status" value="1"/>
</dbReference>
<feature type="binding site" evidence="16">
    <location>
        <position position="173"/>
    </location>
    <ligand>
        <name>ATP</name>
        <dbReference type="ChEBI" id="CHEBI:30616"/>
        <label>1</label>
    </ligand>
</feature>
<comment type="cofactor">
    <cofactor evidence="1">
        <name>Mn(2+)</name>
        <dbReference type="ChEBI" id="CHEBI:29035"/>
    </cofactor>
</comment>
<dbReference type="InterPro" id="IPR005480">
    <property type="entry name" value="CPSase_lsu_oligo"/>
</dbReference>
<evidence type="ECO:0000256" key="10">
    <source>
        <dbReference type="ARBA" id="ARBA00022840"/>
    </source>
</evidence>
<comment type="catalytic activity">
    <reaction evidence="14 16">
        <text>hydrogencarbonate + NH4(+) + 2 ATP = carbamoyl phosphate + 2 ADP + phosphate + 2 H(+)</text>
        <dbReference type="Rhea" id="RHEA:18029"/>
        <dbReference type="ChEBI" id="CHEBI:15378"/>
        <dbReference type="ChEBI" id="CHEBI:17544"/>
        <dbReference type="ChEBI" id="CHEBI:28938"/>
        <dbReference type="ChEBI" id="CHEBI:30616"/>
        <dbReference type="ChEBI" id="CHEBI:43474"/>
        <dbReference type="ChEBI" id="CHEBI:58228"/>
        <dbReference type="ChEBI" id="CHEBI:456216"/>
        <dbReference type="EC" id="6.3.4.16"/>
    </reaction>
</comment>
<feature type="binding site" evidence="16">
    <location>
        <position position="239"/>
    </location>
    <ligand>
        <name>ATP</name>
        <dbReference type="ChEBI" id="CHEBI:30616"/>
        <label>1</label>
    </ligand>
</feature>
<feature type="binding site" evidence="16">
    <location>
        <position position="829"/>
    </location>
    <ligand>
        <name>Mg(2+)</name>
        <dbReference type="ChEBI" id="CHEBI:18420"/>
        <label>3</label>
    </ligand>
</feature>
<dbReference type="HAMAP" id="MF_01210_B">
    <property type="entry name" value="CPSase_L_chain_B"/>
    <property type="match status" value="1"/>
</dbReference>
<feature type="region of interest" description="Carboxyphosphate synthetic domain" evidence="16">
    <location>
        <begin position="1"/>
        <end position="399"/>
    </location>
</feature>
<feature type="binding site" evidence="16">
    <location>
        <position position="296"/>
    </location>
    <ligand>
        <name>Mg(2+)</name>
        <dbReference type="ChEBI" id="CHEBI:18420"/>
        <label>1</label>
    </ligand>
</feature>
<evidence type="ECO:0000256" key="11">
    <source>
        <dbReference type="ARBA" id="ARBA00022842"/>
    </source>
</evidence>
<evidence type="ECO:0000313" key="19">
    <source>
        <dbReference type="EMBL" id="TMI91094.1"/>
    </source>
</evidence>
<organism evidence="19 20">
    <name type="scientific">Candidatus Segetimicrobium genomatis</name>
    <dbReference type="NCBI Taxonomy" id="2569760"/>
    <lineage>
        <taxon>Bacteria</taxon>
        <taxon>Bacillati</taxon>
        <taxon>Candidatus Sysuimicrobiota</taxon>
        <taxon>Candidatus Sysuimicrobiia</taxon>
        <taxon>Candidatus Sysuimicrobiales</taxon>
        <taxon>Candidatus Segetimicrobiaceae</taxon>
        <taxon>Candidatus Segetimicrobium</taxon>
    </lineage>
</organism>
<dbReference type="GO" id="GO:0046872">
    <property type="term" value="F:metal ion binding"/>
    <property type="evidence" value="ECO:0007669"/>
    <property type="project" value="UniProtKB-KW"/>
</dbReference>
<dbReference type="PROSITE" id="PS50975">
    <property type="entry name" value="ATP_GRASP"/>
    <property type="match status" value="2"/>
</dbReference>
<feature type="domain" description="ATP-grasp" evidence="17">
    <location>
        <begin position="131"/>
        <end position="325"/>
    </location>
</feature>
<feature type="binding site" evidence="16">
    <location>
        <position position="167"/>
    </location>
    <ligand>
        <name>ATP</name>
        <dbReference type="ChEBI" id="CHEBI:30616"/>
        <label>1</label>
    </ligand>
</feature>
<dbReference type="InterPro" id="IPR011761">
    <property type="entry name" value="ATP-grasp"/>
</dbReference>
<accession>A0A537K5S6</accession>
<keyword evidence="13" id="KW-0464">Manganese</keyword>
<dbReference type="Proteomes" id="UP000318509">
    <property type="component" value="Unassembled WGS sequence"/>
</dbReference>
<dbReference type="Gene3D" id="3.40.50.1380">
    <property type="entry name" value="Methylglyoxal synthase-like domain"/>
    <property type="match status" value="1"/>
</dbReference>
<feature type="binding site" evidence="16">
    <location>
        <position position="298"/>
    </location>
    <ligand>
        <name>Mg(2+)</name>
        <dbReference type="ChEBI" id="CHEBI:18420"/>
        <label>2</label>
    </ligand>
</feature>
<dbReference type="Gene3D" id="3.30.470.20">
    <property type="entry name" value="ATP-grasp fold, B domain"/>
    <property type="match status" value="2"/>
</dbReference>
<keyword evidence="11" id="KW-0460">Magnesium</keyword>
<dbReference type="InterPro" id="IPR036914">
    <property type="entry name" value="MGS-like_dom_sf"/>
</dbReference>
<dbReference type="GO" id="GO:0004087">
    <property type="term" value="F:carbamoyl-phosphate synthase (ammonia) activity"/>
    <property type="evidence" value="ECO:0007669"/>
    <property type="project" value="UniProtKB-EC"/>
</dbReference>
<keyword evidence="5 16" id="KW-0436">Ligase</keyword>
<comment type="catalytic activity">
    <reaction evidence="15 16">
        <text>hydrogencarbonate + L-glutamine + 2 ATP + H2O = carbamoyl phosphate + L-glutamate + 2 ADP + phosphate + 2 H(+)</text>
        <dbReference type="Rhea" id="RHEA:18633"/>
        <dbReference type="ChEBI" id="CHEBI:15377"/>
        <dbReference type="ChEBI" id="CHEBI:15378"/>
        <dbReference type="ChEBI" id="CHEBI:17544"/>
        <dbReference type="ChEBI" id="CHEBI:29985"/>
        <dbReference type="ChEBI" id="CHEBI:30616"/>
        <dbReference type="ChEBI" id="CHEBI:43474"/>
        <dbReference type="ChEBI" id="CHEBI:58228"/>
        <dbReference type="ChEBI" id="CHEBI:58359"/>
        <dbReference type="ChEBI" id="CHEBI:456216"/>
        <dbReference type="EC" id="6.3.5.5"/>
    </reaction>
</comment>
<evidence type="ECO:0000259" key="18">
    <source>
        <dbReference type="PROSITE" id="PS51855"/>
    </source>
</evidence>
<dbReference type="NCBIfam" id="NF003671">
    <property type="entry name" value="PRK05294.1"/>
    <property type="match status" value="1"/>
</dbReference>
<feature type="binding site" evidence="16">
    <location>
        <position position="704"/>
    </location>
    <ligand>
        <name>ATP</name>
        <dbReference type="ChEBI" id="CHEBI:30616"/>
        <label>2</label>
    </ligand>
</feature>
<feature type="binding site" evidence="16">
    <location>
        <position position="282"/>
    </location>
    <ligand>
        <name>Mn(2+)</name>
        <dbReference type="ChEBI" id="CHEBI:29035"/>
        <label>1</label>
    </ligand>
</feature>
<feature type="binding site" evidence="16">
    <location>
        <position position="829"/>
    </location>
    <ligand>
        <name>ATP</name>
        <dbReference type="ChEBI" id="CHEBI:30616"/>
        <label>2</label>
    </ligand>
</feature>
<comment type="domain">
    <text evidence="16">The large subunit is composed of 2 ATP-grasp domains that are involved in binding the 2 ATP molecules needed for carbamoyl phosphate synthesis. The N-terminal ATP-grasp domain (referred to as the carboxyphosphate synthetic component) catalyzes the ATP-dependent phosphorylation of hydrogencarbonate to carboxyphosphate and the subsequent nucleophilic attack by ammonia to form a carbamate intermediate. The C-terminal ATP-grasp domain (referred to as the carbamoyl phosphate synthetic component) then catalyzes the phosphorylation of carbamate with the second ATP to form the end product carbamoyl phosphate. The reactive and unstable enzyme intermediates are sequentially channeled from one active site to the next through the interior of the protein over a distance of at least 96 A.</text>
</comment>
<keyword evidence="9 16" id="KW-0547">Nucleotide-binding</keyword>
<feature type="binding site" evidence="16">
    <location>
        <position position="174"/>
    </location>
    <ligand>
        <name>ATP</name>
        <dbReference type="ChEBI" id="CHEBI:30616"/>
        <label>1</label>
    </ligand>
</feature>
<comment type="pathway">
    <text evidence="16">Pyrimidine metabolism; UMP biosynthesis via de novo pathway; (S)-dihydroorotate from bicarbonate: step 1/3.</text>
</comment>
<dbReference type="HAMAP" id="MF_01210_A">
    <property type="entry name" value="CPSase_L_chain_A"/>
    <property type="match status" value="1"/>
</dbReference>
<dbReference type="SMART" id="SM01096">
    <property type="entry name" value="CPSase_L_D3"/>
    <property type="match status" value="1"/>
</dbReference>
<evidence type="ECO:0000256" key="12">
    <source>
        <dbReference type="ARBA" id="ARBA00022975"/>
    </source>
</evidence>
<dbReference type="SUPFAM" id="SSF52440">
    <property type="entry name" value="PreATP-grasp domain"/>
    <property type="match status" value="2"/>
</dbReference>
<dbReference type="SUPFAM" id="SSF56059">
    <property type="entry name" value="Glutathione synthetase ATP-binding domain-like"/>
    <property type="match status" value="2"/>
</dbReference>
<dbReference type="InterPro" id="IPR005483">
    <property type="entry name" value="CPSase_dom"/>
</dbReference>
<evidence type="ECO:0000256" key="3">
    <source>
        <dbReference type="ARBA" id="ARBA00009799"/>
    </source>
</evidence>
<dbReference type="GO" id="GO:0006541">
    <property type="term" value="P:glutamine metabolic process"/>
    <property type="evidence" value="ECO:0007669"/>
    <property type="project" value="TreeGrafter"/>
</dbReference>
<dbReference type="EMBL" id="VBAK01000105">
    <property type="protein sequence ID" value="TMI91094.1"/>
    <property type="molecule type" value="Genomic_DNA"/>
</dbReference>
<dbReference type="FunFam" id="3.40.50.20:FF:000001">
    <property type="entry name" value="Carbamoyl-phosphate synthase large chain"/>
    <property type="match status" value="2"/>
</dbReference>
<dbReference type="GO" id="GO:0005524">
    <property type="term" value="F:ATP binding"/>
    <property type="evidence" value="ECO:0007669"/>
    <property type="project" value="UniProtKB-UniRule"/>
</dbReference>
<dbReference type="Pfam" id="PF02786">
    <property type="entry name" value="CPSase_L_D2"/>
    <property type="match status" value="2"/>
</dbReference>
<evidence type="ECO:0000256" key="14">
    <source>
        <dbReference type="ARBA" id="ARBA00047359"/>
    </source>
</evidence>
<comment type="function">
    <text evidence="16">Large subunit of the glutamine-dependent carbamoyl phosphate synthetase (CPSase). CPSase catalyzes the formation of carbamoyl phosphate from the ammonia moiety of glutamine, carbonate, and phosphate donated by ATP, constituting the first step of 2 biosynthetic pathways, one leading to arginine and/or urea and the other to pyrimidine nucleotides. The large subunit (synthetase) binds the substrates ammonia (free or transferred from glutamine from the small subunit), hydrogencarbonate and ATP and carries out an ATP-coupled ligase reaction, activating hydrogencarbonate by forming carboxy phosphate which reacts with ammonia to form carbamoyl phosphate.</text>
</comment>
<feature type="binding site" evidence="16">
    <location>
        <position position="745"/>
    </location>
    <ligand>
        <name>ATP</name>
        <dbReference type="ChEBI" id="CHEBI:30616"/>
        <label>2</label>
    </ligand>
</feature>
<evidence type="ECO:0000256" key="5">
    <source>
        <dbReference type="ARBA" id="ARBA00022598"/>
    </source>
</evidence>
<feature type="binding site" evidence="16">
    <location>
        <position position="296"/>
    </location>
    <ligand>
        <name>Mn(2+)</name>
        <dbReference type="ChEBI" id="CHEBI:29035"/>
        <label>2</label>
    </ligand>
</feature>
<evidence type="ECO:0000256" key="16">
    <source>
        <dbReference type="HAMAP-Rule" id="MF_01210"/>
    </source>
</evidence>
<reference evidence="19 20" key="1">
    <citation type="journal article" date="2019" name="Nat. Microbiol.">
        <title>Mediterranean grassland soil C-N compound turnover is dependent on rainfall and depth, and is mediated by genomically divergent microorganisms.</title>
        <authorList>
            <person name="Diamond S."/>
            <person name="Andeer P.F."/>
            <person name="Li Z."/>
            <person name="Crits-Christoph A."/>
            <person name="Burstein D."/>
            <person name="Anantharaman K."/>
            <person name="Lane K.R."/>
            <person name="Thomas B.C."/>
            <person name="Pan C."/>
            <person name="Northen T.R."/>
            <person name="Banfield J.F."/>
        </authorList>
    </citation>
    <scope>NUCLEOTIDE SEQUENCE [LARGE SCALE GENOMIC DNA]</scope>
    <source>
        <strain evidence="19">NP_3</strain>
    </source>
</reference>
<dbReference type="GO" id="GO:0004088">
    <property type="term" value="F:carbamoyl-phosphate synthase (glutamine-hydrolyzing) activity"/>
    <property type="evidence" value="ECO:0007669"/>
    <property type="project" value="UniProtKB-UniRule"/>
</dbReference>
<evidence type="ECO:0000256" key="8">
    <source>
        <dbReference type="ARBA" id="ARBA00022737"/>
    </source>
</evidence>
<dbReference type="SMART" id="SM01209">
    <property type="entry name" value="GARS_A"/>
    <property type="match status" value="1"/>
</dbReference>
<feature type="binding site" evidence="16">
    <location>
        <position position="298"/>
    </location>
    <ligand>
        <name>Mn(2+)</name>
        <dbReference type="ChEBI" id="CHEBI:29035"/>
        <label>2</label>
    </ligand>
</feature>
<feature type="binding site" evidence="16">
    <location>
        <position position="743"/>
    </location>
    <ligand>
        <name>ATP</name>
        <dbReference type="ChEBI" id="CHEBI:30616"/>
        <label>2</label>
    </ligand>
</feature>
<comment type="similarity">
    <text evidence="3 16">Belongs to the CarB family.</text>
</comment>
<evidence type="ECO:0000256" key="13">
    <source>
        <dbReference type="ARBA" id="ARBA00023211"/>
    </source>
</evidence>
<dbReference type="Pfam" id="PF25596">
    <property type="entry name" value="CPSase_L_D1"/>
    <property type="match status" value="2"/>
</dbReference>
<evidence type="ECO:0000256" key="15">
    <source>
        <dbReference type="ARBA" id="ARBA00048816"/>
    </source>
</evidence>
<dbReference type="PANTHER" id="PTHR11405">
    <property type="entry name" value="CARBAMOYLTRANSFERASE FAMILY MEMBER"/>
    <property type="match status" value="1"/>
</dbReference>
<feature type="binding site" evidence="16">
    <location>
        <position position="296"/>
    </location>
    <ligand>
        <name>Mg(2+)</name>
        <dbReference type="ChEBI" id="CHEBI:18420"/>
        <label>2</label>
    </ligand>
</feature>
<feature type="binding site" evidence="16">
    <location>
        <position position="817"/>
    </location>
    <ligand>
        <name>ATP</name>
        <dbReference type="ChEBI" id="CHEBI:30616"/>
        <label>2</label>
    </ligand>
</feature>
<feature type="domain" description="MGS-like" evidence="18">
    <location>
        <begin position="928"/>
        <end position="1065"/>
    </location>
</feature>
<keyword evidence="4 16" id="KW-0055">Arginine biosynthesis</keyword>
<dbReference type="AlphaFoldDB" id="A0A537K5S6"/>
<feature type="binding site" evidence="16">
    <location>
        <position position="829"/>
    </location>
    <ligand>
        <name>Mg(2+)</name>
        <dbReference type="ChEBI" id="CHEBI:18420"/>
        <label>4</label>
    </ligand>
</feature>
<dbReference type="InterPro" id="IPR011607">
    <property type="entry name" value="MGS-like_dom"/>
</dbReference>
<feature type="binding site" evidence="16">
    <location>
        <position position="829"/>
    </location>
    <ligand>
        <name>Mn(2+)</name>
        <dbReference type="ChEBI" id="CHEBI:29035"/>
        <label>3</label>
    </ligand>
</feature>
<dbReference type="Pfam" id="PF02142">
    <property type="entry name" value="MGS"/>
    <property type="match status" value="1"/>
</dbReference>
<feature type="binding site" evidence="16">
    <location>
        <position position="777"/>
    </location>
    <ligand>
        <name>ATP</name>
        <dbReference type="ChEBI" id="CHEBI:30616"/>
        <label>2</label>
    </ligand>
</feature>
<keyword evidence="7" id="KW-0479">Metal-binding</keyword>
<feature type="binding site" evidence="16">
    <location>
        <position position="776"/>
    </location>
    <ligand>
        <name>ATP</name>
        <dbReference type="ChEBI" id="CHEBI:30616"/>
        <label>2</label>
    </ligand>
</feature>
<feature type="binding site" evidence="16">
    <location>
        <position position="296"/>
    </location>
    <ligand>
        <name>ATP</name>
        <dbReference type="ChEBI" id="CHEBI:30616"/>
        <label>1</label>
    </ligand>
</feature>
<evidence type="ECO:0000256" key="1">
    <source>
        <dbReference type="ARBA" id="ARBA00001936"/>
    </source>
</evidence>
<comment type="caution">
    <text evidence="19">The sequence shown here is derived from an EMBL/GenBank/DDBJ whole genome shotgun (WGS) entry which is preliminary data.</text>
</comment>
<sequence length="1065" mass="114417">MPAEIRKVLVIGSGPIIIGQAAEFDYSGSQACRSLSEEGVEVVLVNSNPATIMTDVDTADRVYIEPLTVDFLTRILERERPQGLLATLGGQTGLNLAVGLAEAGVLDRLEVRLLGTPLDAIRRAEDRELFRDAMVAFGEPVPESAIARSVAEARAFAESVGYPVVVRPAYTLGGTGGGIAPDREALEQIASRGLAASRIGQVLVERSLAGWKEIEYEVMRDRLDTCITVCNMENLDPMGVHTGDSIVIAPSQTLSDREYQMLRTAGLRIIRGLGIEGGCNIQFALDPHSERYHVIEVNPRVSRSSALASKATGYPIARVAAKIALGRTLDEIPNAVTGKTCASFEPALDYVVLKIPRWPFDKFAGVDRRLGTQMKATGEAMAIGRSVEEALLKALRSLDLGIDGLRYPPAPGWSVDDVRRRIAVACDERLFAIAEGLRRGMLPQEIADLSGIDLFFVHKIAGLAAMEEHLRGRRDAEILREAKRLGFSDPAIAALWGTTADAVRETRRGAGIRPVYKVVDTCAGEFPAVTPYYYSTYAVEDEVPERRGARVLVLGSGPIRIGQGIEFDYSSVHAVKALRAEGRDAILINNNPETVSTDFDVANRLYVEPLTLEDVLHVAEREAVEGVLVQVGGQTALNLAGPLARAGVRLLGTAVEHIDISEDREKFYALLHTLEIPHPPGGAARSVEEGAAIAERLGYPLVVRPSYVLGGRGMQIVAGREELVHYLERAQALNEDHPVLIDTYLEGREVEVDAVGDGVGLYLPGVMEHIERAGVHSGDSLALFPAPHITADERDQIVAHTLAVSRALRVRGFVNIQFVIKDGTVYVLEANLRSSRTVPFVSKAAGSPLVPIAVRVMLGASLADLGYPGVTLLPPPPRIAVKAPVFSMEKLGQVDVLLGPEMTSTGEVMGQDTTLPGALYRALIAAGVTVPAHRAVLASIADRDKPSAALLLRRFAELGYAVYATDATARFLTGQGVAATRVSKDGGEQTALRLIHEQAVSVVINTPTRGKIPGRAGFALRRAAFERHLPCFTSLDTAGAFLDVITALHQGQILSPQAAAEISPL</sequence>
<evidence type="ECO:0000256" key="7">
    <source>
        <dbReference type="ARBA" id="ARBA00022723"/>
    </source>
</evidence>
<dbReference type="PROSITE" id="PS00866">
    <property type="entry name" value="CPSASE_1"/>
    <property type="match status" value="2"/>
</dbReference>
<dbReference type="FunFam" id="1.10.1030.10:FF:000002">
    <property type="entry name" value="Carbamoyl-phosphate synthase large chain"/>
    <property type="match status" value="1"/>
</dbReference>
<dbReference type="SUPFAM" id="SSF48108">
    <property type="entry name" value="Carbamoyl phosphate synthetase, large subunit connection domain"/>
    <property type="match status" value="1"/>
</dbReference>
<feature type="binding site" evidence="16">
    <location>
        <position position="127"/>
    </location>
    <ligand>
        <name>ATP</name>
        <dbReference type="ChEBI" id="CHEBI:30616"/>
        <label>1</label>
    </ligand>
</feature>
<comment type="cofactor">
    <cofactor evidence="16">
        <name>Mg(2+)</name>
        <dbReference type="ChEBI" id="CHEBI:18420"/>
    </cofactor>
    <cofactor evidence="16">
        <name>Mn(2+)</name>
        <dbReference type="ChEBI" id="CHEBI:29035"/>
    </cofactor>
    <text evidence="16">Binds 4 Mg(2+) or Mn(2+) ions per subunit.</text>
</comment>
<keyword evidence="8 16" id="KW-0677">Repeat</keyword>
<dbReference type="UniPathway" id="UPA00070">
    <property type="reaction ID" value="UER00115"/>
</dbReference>
<name>A0A537K5S6_9BACT</name>
<evidence type="ECO:0000256" key="2">
    <source>
        <dbReference type="ARBA" id="ARBA00005077"/>
    </source>
</evidence>
<feature type="binding site" evidence="16">
    <location>
        <position position="817"/>
    </location>
    <ligand>
        <name>Mg(2+)</name>
        <dbReference type="ChEBI" id="CHEBI:18420"/>
        <label>3</label>
    </ligand>
</feature>
<dbReference type="InterPro" id="IPR036897">
    <property type="entry name" value="CarbamoylP_synth_lsu_oligo_sf"/>
</dbReference>
<dbReference type="InterPro" id="IPR006275">
    <property type="entry name" value="CPSase_lsu"/>
</dbReference>
<dbReference type="PRINTS" id="PR00098">
    <property type="entry name" value="CPSASE"/>
</dbReference>
<dbReference type="InterPro" id="IPR058047">
    <property type="entry name" value="CPSase_preATP-grasp"/>
</dbReference>
<dbReference type="GO" id="GO:0006526">
    <property type="term" value="P:L-arginine biosynthetic process"/>
    <property type="evidence" value="ECO:0007669"/>
    <property type="project" value="UniProtKB-UniRule"/>
</dbReference>
<feature type="binding site" evidence="16">
    <location>
        <position position="774"/>
    </location>
    <ligand>
        <name>ATP</name>
        <dbReference type="ChEBI" id="CHEBI:30616"/>
        <label>2</label>
    </ligand>
</feature>
<keyword evidence="10 16" id="KW-0067">ATP-binding</keyword>
<feature type="binding site" evidence="16">
    <location>
        <position position="749"/>
    </location>
    <ligand>
        <name>ATP</name>
        <dbReference type="ChEBI" id="CHEBI:30616"/>
        <label>2</label>
    </ligand>
</feature>
<gene>
    <name evidence="16 19" type="primary">carB</name>
    <name evidence="19" type="ORF">E6H00_05280</name>
</gene>
<evidence type="ECO:0000256" key="6">
    <source>
        <dbReference type="ARBA" id="ARBA00022605"/>
    </source>
</evidence>
<feature type="binding site" evidence="16">
    <location>
        <position position="208"/>
    </location>
    <ligand>
        <name>ATP</name>
        <dbReference type="ChEBI" id="CHEBI:30616"/>
        <label>1</label>
    </ligand>
</feature>
<dbReference type="NCBIfam" id="TIGR01369">
    <property type="entry name" value="CPSaseII_lrg"/>
    <property type="match status" value="1"/>
</dbReference>
<dbReference type="NCBIfam" id="NF009455">
    <property type="entry name" value="PRK12815.1"/>
    <property type="match status" value="1"/>
</dbReference>
<dbReference type="Pfam" id="PF02787">
    <property type="entry name" value="CPSase_L_D3"/>
    <property type="match status" value="1"/>
</dbReference>
<dbReference type="InterPro" id="IPR016185">
    <property type="entry name" value="PreATP-grasp_dom_sf"/>
</dbReference>
<dbReference type="InterPro" id="IPR005479">
    <property type="entry name" value="CPAse_ATP-bd"/>
</dbReference>
<dbReference type="PROSITE" id="PS00867">
    <property type="entry name" value="CPSASE_2"/>
    <property type="match status" value="2"/>
</dbReference>
<evidence type="ECO:0000256" key="4">
    <source>
        <dbReference type="ARBA" id="ARBA00022571"/>
    </source>
</evidence>
<dbReference type="FunFam" id="3.30.470.20:FF:000001">
    <property type="entry name" value="Carbamoyl-phosphate synthase large chain"/>
    <property type="match status" value="1"/>
</dbReference>
<evidence type="ECO:0000256" key="9">
    <source>
        <dbReference type="ARBA" id="ARBA00022741"/>
    </source>
</evidence>
<feature type="region of interest" description="Allosteric domain" evidence="16">
    <location>
        <begin position="928"/>
        <end position="1065"/>
    </location>
</feature>
<dbReference type="GO" id="GO:0005737">
    <property type="term" value="C:cytoplasm"/>
    <property type="evidence" value="ECO:0007669"/>
    <property type="project" value="TreeGrafter"/>
</dbReference>
<feature type="binding site" evidence="16">
    <location>
        <position position="831"/>
    </location>
    <ligand>
        <name>Mn(2+)</name>
        <dbReference type="ChEBI" id="CHEBI:29035"/>
        <label>4</label>
    </ligand>
</feature>
<dbReference type="GO" id="GO:0044205">
    <property type="term" value="P:'de novo' UMP biosynthetic process"/>
    <property type="evidence" value="ECO:0007669"/>
    <property type="project" value="UniProtKB-UniRule"/>
</dbReference>
<feature type="binding site" evidence="16">
    <location>
        <position position="829"/>
    </location>
    <ligand>
        <name>Mn(2+)</name>
        <dbReference type="ChEBI" id="CHEBI:29035"/>
        <label>4</label>
    </ligand>
</feature>
<comment type="pathway">
    <text evidence="2 16">Amino-acid biosynthesis; L-arginine biosynthesis; carbamoyl phosphate from bicarbonate: step 1/1.</text>
</comment>
<feature type="binding site" evidence="16">
    <location>
        <position position="213"/>
    </location>
    <ligand>
        <name>ATP</name>
        <dbReference type="ChEBI" id="CHEBI:30616"/>
        <label>1</label>
    </ligand>
</feature>
<dbReference type="SMART" id="SM00851">
    <property type="entry name" value="MGS"/>
    <property type="match status" value="1"/>
</dbReference>
<comment type="caution">
    <text evidence="16">Lacks conserved residue(s) required for the propagation of feature annotation.</text>
</comment>
<dbReference type="Gene3D" id="3.40.50.20">
    <property type="match status" value="2"/>
</dbReference>
<dbReference type="EC" id="6.3.5.5" evidence="16"/>
<feature type="binding site" evidence="16">
    <location>
        <position position="240"/>
    </location>
    <ligand>
        <name>ATP</name>
        <dbReference type="ChEBI" id="CHEBI:30616"/>
        <label>1</label>
    </ligand>
</feature>
<feature type="binding site" evidence="16">
    <location>
        <position position="282"/>
    </location>
    <ligand>
        <name>Mg(2+)</name>
        <dbReference type="ChEBI" id="CHEBI:18420"/>
        <label>1</label>
    </ligand>
</feature>
<keyword evidence="6 16" id="KW-0028">Amino-acid biosynthesis</keyword>
<dbReference type="EC" id="6.3.4.16" evidence="16"/>
<dbReference type="Gene3D" id="1.10.1030.10">
    <property type="entry name" value="Carbamoyl-phosphate synthetase, large subunit oligomerisation domain"/>
    <property type="match status" value="1"/>
</dbReference>
<feature type="binding site" evidence="16">
    <location>
        <position position="206"/>
    </location>
    <ligand>
        <name>ATP</name>
        <dbReference type="ChEBI" id="CHEBI:30616"/>
        <label>1</label>
    </ligand>
</feature>
<feature type="binding site" evidence="16">
    <location>
        <position position="282"/>
    </location>
    <ligand>
        <name>ATP</name>
        <dbReference type="ChEBI" id="CHEBI:30616"/>
        <label>1</label>
    </ligand>
</feature>
<feature type="domain" description="ATP-grasp" evidence="17">
    <location>
        <begin position="668"/>
        <end position="858"/>
    </location>
</feature>
<evidence type="ECO:0000259" key="17">
    <source>
        <dbReference type="PROSITE" id="PS50975"/>
    </source>
</evidence>
<keyword evidence="12 16" id="KW-0665">Pyrimidine biosynthesis</keyword>
<feature type="binding site" evidence="16">
    <location>
        <position position="296"/>
    </location>
    <ligand>
        <name>Mn(2+)</name>
        <dbReference type="ChEBI" id="CHEBI:29035"/>
        <label>1</label>
    </ligand>
</feature>
<comment type="subunit">
    <text evidence="16">Composed of two chains; the small (or glutamine) chain promotes the hydrolysis of glutamine to ammonia, which is used by the large (or ammonia) chain to synthesize carbamoyl phosphate. Tetramer of heterodimers (alpha,beta)4.</text>
</comment>
<feature type="binding site" evidence="16">
    <location>
        <position position="831"/>
    </location>
    <ligand>
        <name>Mg(2+)</name>
        <dbReference type="ChEBI" id="CHEBI:18420"/>
        <label>4</label>
    </ligand>
</feature>